<keyword evidence="11" id="KW-1185">Reference proteome</keyword>
<dbReference type="InterPro" id="IPR047544">
    <property type="entry name" value="RING-HC_RBR_RNF216"/>
</dbReference>
<feature type="region of interest" description="Disordered" evidence="8">
    <location>
        <begin position="647"/>
        <end position="668"/>
    </location>
</feature>
<evidence type="ECO:0000256" key="3">
    <source>
        <dbReference type="ARBA" id="ARBA00022723"/>
    </source>
</evidence>
<dbReference type="InterPro" id="IPR044066">
    <property type="entry name" value="TRIAD_supradom"/>
</dbReference>
<dbReference type="PANTHER" id="PTHR22770">
    <property type="entry name" value="UBIQUITIN CONJUGATING ENZYME 7 INTERACTING PROTEIN-RELATED"/>
    <property type="match status" value="1"/>
</dbReference>
<evidence type="ECO:0000313" key="10">
    <source>
        <dbReference type="EMBL" id="CAJ2502045.1"/>
    </source>
</evidence>
<comment type="pathway">
    <text evidence="1">Protein modification; protein ubiquitination.</text>
</comment>
<evidence type="ECO:0000256" key="4">
    <source>
        <dbReference type="ARBA" id="ARBA00022737"/>
    </source>
</evidence>
<dbReference type="EMBL" id="CAUWAG010000003">
    <property type="protein sequence ID" value="CAJ2502045.1"/>
    <property type="molecule type" value="Genomic_DNA"/>
</dbReference>
<evidence type="ECO:0000256" key="7">
    <source>
        <dbReference type="ARBA" id="ARBA00022833"/>
    </source>
</evidence>
<protein>
    <submittedName>
        <fullName evidence="10">Uu.00g048980.m01.CDS01</fullName>
    </submittedName>
</protein>
<keyword evidence="7" id="KW-0862">Zinc</keyword>
<dbReference type="Gene3D" id="3.30.40.10">
    <property type="entry name" value="Zinc/RING finger domain, C3HC4 (zinc finger)"/>
    <property type="match status" value="1"/>
</dbReference>
<evidence type="ECO:0000259" key="9">
    <source>
        <dbReference type="PROSITE" id="PS51873"/>
    </source>
</evidence>
<keyword evidence="3" id="KW-0479">Metal-binding</keyword>
<keyword evidence="5" id="KW-0863">Zinc-finger</keyword>
<dbReference type="InterPro" id="IPR013083">
    <property type="entry name" value="Znf_RING/FYVE/PHD"/>
</dbReference>
<dbReference type="Proteomes" id="UP001295740">
    <property type="component" value="Unassembled WGS sequence"/>
</dbReference>
<accession>A0AAI8VCT5</accession>
<dbReference type="Pfam" id="PF26200">
    <property type="entry name" value="Rcat_RNF216"/>
    <property type="match status" value="1"/>
</dbReference>
<dbReference type="Gene3D" id="1.20.120.1750">
    <property type="match status" value="1"/>
</dbReference>
<evidence type="ECO:0000256" key="2">
    <source>
        <dbReference type="ARBA" id="ARBA00022679"/>
    </source>
</evidence>
<dbReference type="CDD" id="cd20339">
    <property type="entry name" value="BRcat_RBR_RNF216"/>
    <property type="match status" value="1"/>
</dbReference>
<dbReference type="InterPro" id="IPR047545">
    <property type="entry name" value="BRcat_RBR_RNF216"/>
</dbReference>
<feature type="domain" description="RING-type" evidence="9">
    <location>
        <begin position="271"/>
        <end position="489"/>
    </location>
</feature>
<reference evidence="10" key="1">
    <citation type="submission" date="2023-10" db="EMBL/GenBank/DDBJ databases">
        <authorList>
            <person name="Hackl T."/>
        </authorList>
    </citation>
    <scope>NUCLEOTIDE SEQUENCE</scope>
</reference>
<evidence type="ECO:0000256" key="6">
    <source>
        <dbReference type="ARBA" id="ARBA00022786"/>
    </source>
</evidence>
<dbReference type="InterPro" id="IPR051628">
    <property type="entry name" value="LUBAC_E3_Ligases"/>
</dbReference>
<sequence length="907" mass="103526">MNYESYYSDSSFGSDSSVVEEHYQSIEMDAMDDAQVIPPEAGADQNPSEDDKIACKDHVLVVFSDICPDYLEKTASTHKYQPNAVISAILDQQEKGEEYPRSQKRNRLIRKRADLSEDSDDENDPQVARAIRAKISTQEHADKLRSAQYFDLARTLLAQDFPNVPLHTIRNYLLRDNKRSLFEAYTAMDDARRDWDDANPPWKTKKSSSKFNPDYTDDGLASLDMSGYTPEKQAAFTELRAARELRSVKETKLADERKEKSNTVMARRNGLTTECGICFEECPLNRMVQCDGETIHFFCRDCLRSQAETQIGMSKYELTCMSMDGCTAGFSHAQRAQFLDKKLTTALDRIEQEAVLRMAGIENLETCPFCPYAAEYPPVEVDKEFRCDSPKCQLVSCRMCRKETHIPKTCAEAAAEAGLDARHVLEEAMSEALIRRCNKCSNPFVKMDGCNKIQCTKCGTIHCDVCRKTVKDYSHFNDPGRGGQQGQCALFDKAEERHQNEVRQAEEETRKKVVEENPQVAKETLQIHVSEKVQQDETIRREKERDARNPHYRRFGMPAAVPNGRVAAHAVYGAPLDFELDLEIANMHRHEDQPGMQELFRRERNALEGLERLMREGQRGVPGSPDPDHHFPWFEQFIDYPGLHQADQLFLPPPQANQANHPNPEAQPKPQLEAALDRLLLGGQAKNLQGQQQAAAAKAQAIQLREQQHQQEYHRRRRLHQLALAGDQASKLLGQQQQQQLRDQRLRAEKQLALADQASLIQELREQGRRHREKQLAPEMLRIDNPQGPKRHSTPWERLQSIPVHVTKRHRSAAQAQQPRPESSFHLAVPGSANGEEARLDRRSSLIRLSRRPAPVARGVQLDARDIPAERLSKVRMLEIITRPPRNKLCSICETDSGMDIKYHFDW</sequence>
<evidence type="ECO:0000313" key="11">
    <source>
        <dbReference type="Proteomes" id="UP001295740"/>
    </source>
</evidence>
<dbReference type="InterPro" id="IPR047546">
    <property type="entry name" value="Rcat_RBR_RNF216"/>
</dbReference>
<feature type="region of interest" description="Disordered" evidence="8">
    <location>
        <begin position="94"/>
        <end position="126"/>
    </location>
</feature>
<dbReference type="CDD" id="cd16630">
    <property type="entry name" value="RING-HC_RBR_RNF216"/>
    <property type="match status" value="1"/>
</dbReference>
<name>A0AAI8VCT5_9PEZI</name>
<dbReference type="AlphaFoldDB" id="A0AAI8VCT5"/>
<evidence type="ECO:0000256" key="1">
    <source>
        <dbReference type="ARBA" id="ARBA00004906"/>
    </source>
</evidence>
<keyword evidence="4" id="KW-0677">Repeat</keyword>
<feature type="compositionally biased region" description="Low complexity" evidence="8">
    <location>
        <begin position="656"/>
        <end position="668"/>
    </location>
</feature>
<dbReference type="SUPFAM" id="SSF57850">
    <property type="entry name" value="RING/U-box"/>
    <property type="match status" value="3"/>
</dbReference>
<gene>
    <name evidence="10" type="ORF">KHLLAP_LOCUS2513</name>
</gene>
<dbReference type="PROSITE" id="PS51873">
    <property type="entry name" value="TRIAD"/>
    <property type="match status" value="1"/>
</dbReference>
<organism evidence="10 11">
    <name type="scientific">Anthostomella pinea</name>
    <dbReference type="NCBI Taxonomy" id="933095"/>
    <lineage>
        <taxon>Eukaryota</taxon>
        <taxon>Fungi</taxon>
        <taxon>Dikarya</taxon>
        <taxon>Ascomycota</taxon>
        <taxon>Pezizomycotina</taxon>
        <taxon>Sordariomycetes</taxon>
        <taxon>Xylariomycetidae</taxon>
        <taxon>Xylariales</taxon>
        <taxon>Xylariaceae</taxon>
        <taxon>Anthostomella</taxon>
    </lineage>
</organism>
<comment type="caution">
    <text evidence="10">The sequence shown here is derived from an EMBL/GenBank/DDBJ whole genome shotgun (WGS) entry which is preliminary data.</text>
</comment>
<keyword evidence="2" id="KW-0808">Transferase</keyword>
<dbReference type="GO" id="GO:0016740">
    <property type="term" value="F:transferase activity"/>
    <property type="evidence" value="ECO:0007669"/>
    <property type="project" value="UniProtKB-KW"/>
</dbReference>
<evidence type="ECO:0000256" key="5">
    <source>
        <dbReference type="ARBA" id="ARBA00022771"/>
    </source>
</evidence>
<dbReference type="CDD" id="cd20353">
    <property type="entry name" value="Rcat_RBR_RNF216"/>
    <property type="match status" value="1"/>
</dbReference>
<dbReference type="PANTHER" id="PTHR22770:SF47">
    <property type="entry name" value="E3 UBIQUITIN-PROTEIN LIGASE RNF216"/>
    <property type="match status" value="1"/>
</dbReference>
<proteinExistence type="predicted"/>
<keyword evidence="6" id="KW-0833">Ubl conjugation pathway</keyword>
<dbReference type="GO" id="GO:0008270">
    <property type="term" value="F:zinc ion binding"/>
    <property type="evidence" value="ECO:0007669"/>
    <property type="project" value="UniProtKB-KW"/>
</dbReference>
<evidence type="ECO:0000256" key="8">
    <source>
        <dbReference type="SAM" id="MobiDB-lite"/>
    </source>
</evidence>